<evidence type="ECO:0000256" key="6">
    <source>
        <dbReference type="ARBA" id="ARBA00047561"/>
    </source>
</evidence>
<proteinExistence type="predicted"/>
<protein>
    <recommendedName>
        <fullName evidence="2">precorrin-2 dehydrogenase</fullName>
        <ecNumber evidence="2">1.3.1.76</ecNumber>
    </recommendedName>
</protein>
<reference evidence="7 8" key="1">
    <citation type="submission" date="2021-04" db="EMBL/GenBank/DDBJ databases">
        <title>Complete genome sequence of Stygiolobus sp. KN-1.</title>
        <authorList>
            <person name="Nakamura K."/>
            <person name="Sakai H."/>
            <person name="Kurosawa N."/>
        </authorList>
    </citation>
    <scope>NUCLEOTIDE SEQUENCE [LARGE SCALE GENOMIC DNA]</scope>
    <source>
        <strain evidence="7 8">KN-1</strain>
    </source>
</reference>
<dbReference type="KEGG" id="csty:KN1_16760"/>
<dbReference type="Pfam" id="PF13241">
    <property type="entry name" value="NAD_binding_7"/>
    <property type="match status" value="1"/>
</dbReference>
<dbReference type="InterPro" id="IPR006367">
    <property type="entry name" value="Sirohaem_synthase_N"/>
</dbReference>
<dbReference type="UniPathway" id="UPA00262">
    <property type="reaction ID" value="UER00222"/>
</dbReference>
<name>A0A8D5ZI83_9CREN</name>
<dbReference type="GO" id="GO:0019354">
    <property type="term" value="P:siroheme biosynthetic process"/>
    <property type="evidence" value="ECO:0007669"/>
    <property type="project" value="UniProtKB-UniPathway"/>
</dbReference>
<keyword evidence="3" id="KW-0560">Oxidoreductase</keyword>
<evidence type="ECO:0000313" key="7">
    <source>
        <dbReference type="EMBL" id="BCU70379.1"/>
    </source>
</evidence>
<dbReference type="EMBL" id="AP024597">
    <property type="protein sequence ID" value="BCU70379.1"/>
    <property type="molecule type" value="Genomic_DNA"/>
</dbReference>
<dbReference type="RefSeq" id="WP_225905630.1">
    <property type="nucleotide sequence ID" value="NZ_AP024597.1"/>
</dbReference>
<comment type="catalytic activity">
    <reaction evidence="6">
        <text>precorrin-2 + NAD(+) = sirohydrochlorin + NADH + 2 H(+)</text>
        <dbReference type="Rhea" id="RHEA:15613"/>
        <dbReference type="ChEBI" id="CHEBI:15378"/>
        <dbReference type="ChEBI" id="CHEBI:57540"/>
        <dbReference type="ChEBI" id="CHEBI:57945"/>
        <dbReference type="ChEBI" id="CHEBI:58351"/>
        <dbReference type="ChEBI" id="CHEBI:58827"/>
        <dbReference type="EC" id="1.3.1.76"/>
    </reaction>
</comment>
<dbReference type="SUPFAM" id="SSF75615">
    <property type="entry name" value="Siroheme synthase middle domains-like"/>
    <property type="match status" value="1"/>
</dbReference>
<dbReference type="SUPFAM" id="SSF51735">
    <property type="entry name" value="NAD(P)-binding Rossmann-fold domains"/>
    <property type="match status" value="1"/>
</dbReference>
<keyword evidence="8" id="KW-1185">Reference proteome</keyword>
<dbReference type="NCBIfam" id="TIGR01470">
    <property type="entry name" value="cysG_Nterm"/>
    <property type="match status" value="1"/>
</dbReference>
<keyword evidence="4" id="KW-0520">NAD</keyword>
<dbReference type="EC" id="1.3.1.76" evidence="2"/>
<dbReference type="Proteomes" id="UP000825123">
    <property type="component" value="Chromosome"/>
</dbReference>
<dbReference type="InterPro" id="IPR036291">
    <property type="entry name" value="NAD(P)-bd_dom_sf"/>
</dbReference>
<dbReference type="AlphaFoldDB" id="A0A8D5ZI83"/>
<dbReference type="InterPro" id="IPR028161">
    <property type="entry name" value="Met8-like"/>
</dbReference>
<dbReference type="PANTHER" id="PTHR35330:SF1">
    <property type="entry name" value="SIROHEME BIOSYNTHESIS PROTEIN MET8"/>
    <property type="match status" value="1"/>
</dbReference>
<dbReference type="PANTHER" id="PTHR35330">
    <property type="entry name" value="SIROHEME BIOSYNTHESIS PROTEIN MET8"/>
    <property type="match status" value="1"/>
</dbReference>
<dbReference type="GeneID" id="66163397"/>
<sequence>MDVQNYTYLPIFLNVEGLRVLVVGGGTVGTKRALKFIESGANVTVVSLDFSEELLDVKKKGEKRINLVKADAMTLIDVNFLEQFNIIVTATSNREVNSKLCTMAKSLNKLCNDPTDPTESSFIIPLYSIEDSIGVAVTTFGKSSLSSKFILELIKEKVLTDEVKRLVSVMGLVKEVIKSKVDDPKKRFPLYSKVFNDERFRDYVKNGQIDKSIKRVEEIIDESA</sequence>
<keyword evidence="5" id="KW-0627">Porphyrin biosynthesis</keyword>
<accession>A0A8D5ZI83</accession>
<organism evidence="7 8">
    <name type="scientific">Stygiolobus caldivivus</name>
    <dbReference type="NCBI Taxonomy" id="2824673"/>
    <lineage>
        <taxon>Archaea</taxon>
        <taxon>Thermoproteota</taxon>
        <taxon>Thermoprotei</taxon>
        <taxon>Sulfolobales</taxon>
        <taxon>Sulfolobaceae</taxon>
        <taxon>Stygiolobus</taxon>
    </lineage>
</organism>
<dbReference type="GO" id="GO:0043115">
    <property type="term" value="F:precorrin-2 dehydrogenase activity"/>
    <property type="evidence" value="ECO:0007669"/>
    <property type="project" value="UniProtKB-EC"/>
</dbReference>
<evidence type="ECO:0000256" key="4">
    <source>
        <dbReference type="ARBA" id="ARBA00023027"/>
    </source>
</evidence>
<dbReference type="Gene3D" id="3.40.50.720">
    <property type="entry name" value="NAD(P)-binding Rossmann-like Domain"/>
    <property type="match status" value="1"/>
</dbReference>
<comment type="pathway">
    <text evidence="1">Porphyrin-containing compound metabolism; siroheme biosynthesis; sirohydrochlorin from precorrin-2: step 1/1.</text>
</comment>
<evidence type="ECO:0000313" key="8">
    <source>
        <dbReference type="Proteomes" id="UP000825123"/>
    </source>
</evidence>
<gene>
    <name evidence="7" type="ORF">KN1_16760</name>
</gene>
<evidence type="ECO:0000256" key="5">
    <source>
        <dbReference type="ARBA" id="ARBA00023244"/>
    </source>
</evidence>
<evidence type="ECO:0000256" key="2">
    <source>
        <dbReference type="ARBA" id="ARBA00012400"/>
    </source>
</evidence>
<dbReference type="GO" id="GO:0004325">
    <property type="term" value="F:ferrochelatase activity"/>
    <property type="evidence" value="ECO:0007669"/>
    <property type="project" value="InterPro"/>
</dbReference>
<evidence type="ECO:0000256" key="3">
    <source>
        <dbReference type="ARBA" id="ARBA00023002"/>
    </source>
</evidence>
<evidence type="ECO:0000256" key="1">
    <source>
        <dbReference type="ARBA" id="ARBA00005010"/>
    </source>
</evidence>